<evidence type="ECO:0000313" key="2">
    <source>
        <dbReference type="Proteomes" id="UP000634136"/>
    </source>
</evidence>
<proteinExistence type="predicted"/>
<accession>A0A834WTS0</accession>
<evidence type="ECO:0000313" key="1">
    <source>
        <dbReference type="EMBL" id="KAF7832237.1"/>
    </source>
</evidence>
<dbReference type="Proteomes" id="UP000634136">
    <property type="component" value="Unassembled WGS sequence"/>
</dbReference>
<organism evidence="1 2">
    <name type="scientific">Senna tora</name>
    <dbReference type="NCBI Taxonomy" id="362788"/>
    <lineage>
        <taxon>Eukaryota</taxon>
        <taxon>Viridiplantae</taxon>
        <taxon>Streptophyta</taxon>
        <taxon>Embryophyta</taxon>
        <taxon>Tracheophyta</taxon>
        <taxon>Spermatophyta</taxon>
        <taxon>Magnoliopsida</taxon>
        <taxon>eudicotyledons</taxon>
        <taxon>Gunneridae</taxon>
        <taxon>Pentapetalae</taxon>
        <taxon>rosids</taxon>
        <taxon>fabids</taxon>
        <taxon>Fabales</taxon>
        <taxon>Fabaceae</taxon>
        <taxon>Caesalpinioideae</taxon>
        <taxon>Cassia clade</taxon>
        <taxon>Senna</taxon>
    </lineage>
</organism>
<dbReference type="AlphaFoldDB" id="A0A834WTS0"/>
<dbReference type="EMBL" id="JAAIUW010000005">
    <property type="protein sequence ID" value="KAF7832237.1"/>
    <property type="molecule type" value="Genomic_DNA"/>
</dbReference>
<gene>
    <name evidence="1" type="ORF">G2W53_014570</name>
</gene>
<reference evidence="1" key="1">
    <citation type="submission" date="2020-09" db="EMBL/GenBank/DDBJ databases">
        <title>Genome-Enabled Discovery of Anthraquinone Biosynthesis in Senna tora.</title>
        <authorList>
            <person name="Kang S.-H."/>
            <person name="Pandey R.P."/>
            <person name="Lee C.-M."/>
            <person name="Sim J.-S."/>
            <person name="Jeong J.-T."/>
            <person name="Choi B.-S."/>
            <person name="Jung M."/>
            <person name="Ginzburg D."/>
            <person name="Zhao K."/>
            <person name="Won S.Y."/>
            <person name="Oh T.-J."/>
            <person name="Yu Y."/>
            <person name="Kim N.-H."/>
            <person name="Lee O.R."/>
            <person name="Lee T.-H."/>
            <person name="Bashyal P."/>
            <person name="Kim T.-S."/>
            <person name="Lee W.-H."/>
            <person name="Kawkins C."/>
            <person name="Kim C.-K."/>
            <person name="Kim J.S."/>
            <person name="Ahn B.O."/>
            <person name="Rhee S.Y."/>
            <person name="Sohng J.K."/>
        </authorList>
    </citation>
    <scope>NUCLEOTIDE SEQUENCE</scope>
    <source>
        <tissue evidence="1">Leaf</tissue>
    </source>
</reference>
<sequence>MSEELKKYKFKPVVAQGSQTDRFTLYLEIRVDLMPEWDS</sequence>
<name>A0A834WTS0_9FABA</name>
<comment type="caution">
    <text evidence="1">The sequence shown here is derived from an EMBL/GenBank/DDBJ whole genome shotgun (WGS) entry which is preliminary data.</text>
</comment>
<protein>
    <submittedName>
        <fullName evidence="1">Uncharacterized protein</fullName>
    </submittedName>
</protein>
<keyword evidence="2" id="KW-1185">Reference proteome</keyword>